<dbReference type="RefSeq" id="WP_148974225.1">
    <property type="nucleotide sequence ID" value="NZ_JBNIKU010000021.1"/>
</dbReference>
<dbReference type="Gene3D" id="1.50.10.10">
    <property type="match status" value="1"/>
</dbReference>
<protein>
    <submittedName>
        <fullName evidence="3">N-acyl-D-glucosamine 2-epimerase</fullName>
    </submittedName>
</protein>
<keyword evidence="2" id="KW-0413">Isomerase</keyword>
<dbReference type="PANTHER" id="PTHR15108">
    <property type="entry name" value="N-ACYLGLUCOSAMINE-2-EPIMERASE"/>
    <property type="match status" value="1"/>
</dbReference>
<comment type="similarity">
    <text evidence="1">Belongs to the N-acylglucosamine 2-epimerase family.</text>
</comment>
<dbReference type="SUPFAM" id="SSF48208">
    <property type="entry name" value="Six-hairpin glycosidases"/>
    <property type="match status" value="1"/>
</dbReference>
<dbReference type="AlphaFoldDB" id="A0A5D4RG20"/>
<reference evidence="3 4" key="1">
    <citation type="submission" date="2019-08" db="EMBL/GenBank/DDBJ databases">
        <title>Bacillus genomes from the desert of Cuatro Cienegas, Coahuila.</title>
        <authorList>
            <person name="Olmedo-Alvarez G."/>
        </authorList>
    </citation>
    <scope>NUCLEOTIDE SEQUENCE [LARGE SCALE GENOMIC DNA]</scope>
    <source>
        <strain evidence="3 4">CH446_14T</strain>
    </source>
</reference>
<dbReference type="GO" id="GO:0005975">
    <property type="term" value="P:carbohydrate metabolic process"/>
    <property type="evidence" value="ECO:0007669"/>
    <property type="project" value="InterPro"/>
</dbReference>
<dbReference type="InterPro" id="IPR010819">
    <property type="entry name" value="AGE/CE"/>
</dbReference>
<gene>
    <name evidence="3" type="ORF">FZD51_07750</name>
</gene>
<evidence type="ECO:0000313" key="3">
    <source>
        <dbReference type="EMBL" id="TYS50423.1"/>
    </source>
</evidence>
<evidence type="ECO:0000313" key="4">
    <source>
        <dbReference type="Proteomes" id="UP000322139"/>
    </source>
</evidence>
<dbReference type="InterPro" id="IPR012341">
    <property type="entry name" value="6hp_glycosidase-like_sf"/>
</dbReference>
<comment type="caution">
    <text evidence="3">The sequence shown here is derived from an EMBL/GenBank/DDBJ whole genome shotgun (WGS) entry which is preliminary data.</text>
</comment>
<proteinExistence type="inferred from homology"/>
<dbReference type="InterPro" id="IPR008928">
    <property type="entry name" value="6-hairpin_glycosidase_sf"/>
</dbReference>
<dbReference type="GO" id="GO:0016853">
    <property type="term" value="F:isomerase activity"/>
    <property type="evidence" value="ECO:0007669"/>
    <property type="project" value="UniProtKB-KW"/>
</dbReference>
<dbReference type="Pfam" id="PF07221">
    <property type="entry name" value="GlcNAc_2-epim"/>
    <property type="match status" value="1"/>
</dbReference>
<organism evidence="3 4">
    <name type="scientific">Bacillus infantis</name>
    <dbReference type="NCBI Taxonomy" id="324767"/>
    <lineage>
        <taxon>Bacteria</taxon>
        <taxon>Bacillati</taxon>
        <taxon>Bacillota</taxon>
        <taxon>Bacilli</taxon>
        <taxon>Bacillales</taxon>
        <taxon>Bacillaceae</taxon>
        <taxon>Bacillus</taxon>
    </lineage>
</organism>
<evidence type="ECO:0000256" key="1">
    <source>
        <dbReference type="ARBA" id="ARBA00008558"/>
    </source>
</evidence>
<evidence type="ECO:0000256" key="2">
    <source>
        <dbReference type="ARBA" id="ARBA00023235"/>
    </source>
</evidence>
<sequence length="411" mass="47472">MNEINEFYQKEIVGNFWPFWENAFDRKYGGVFTCYTNDGSQLVSRDKYTWSQGRFLWLCSELYQLAEAGRLPLEPASLKDMAEKTYAFLKKHTLTRENHVLYAVTEDGGEIEGQKDISIYADCFFVLGVNKYAEIFNNADAFSLAVSVYKTVNTRVLEGKVKTEPYPIPEGYLSHSINMILLNVAQEIEKTADQFSFSIESLGVKTSGELSRYILREFIAEDGRCIELKPEREGSGGTLLENHLNPGHTLESIWFHLHSMHEWKESERGAVLEALSKVALKAIEAGWDEEYGGLLRFVDKNGGKPSGRENDDEPYCALIRDTWDTKLWWPHSEALYTLLLLYQHTKKEVFKEWYQRVAGYTFKTFPNPDKQIGEWIQIRDRQGKPLNKVVALPVKDPFHVIRNFILIMKLF</sequence>
<name>A0A5D4RG20_9BACI</name>
<dbReference type="Proteomes" id="UP000322139">
    <property type="component" value="Unassembled WGS sequence"/>
</dbReference>
<accession>A0A5D4RG20</accession>
<dbReference type="EMBL" id="VTER01000003">
    <property type="protein sequence ID" value="TYS50423.1"/>
    <property type="molecule type" value="Genomic_DNA"/>
</dbReference>